<dbReference type="PANTHER" id="PTHR42938">
    <property type="entry name" value="FORMATE DEHYDROGENASE 1"/>
    <property type="match status" value="1"/>
</dbReference>
<dbReference type="PROSITE" id="PS00065">
    <property type="entry name" value="D_2_HYDROXYACID_DH_1"/>
    <property type="match status" value="1"/>
</dbReference>
<dbReference type="Proteomes" id="UP000695022">
    <property type="component" value="Unplaced"/>
</dbReference>
<dbReference type="InterPro" id="IPR029753">
    <property type="entry name" value="D-isomer_DH_CS"/>
</dbReference>
<evidence type="ECO:0000259" key="9">
    <source>
        <dbReference type="Pfam" id="PF02826"/>
    </source>
</evidence>
<evidence type="ECO:0000256" key="2">
    <source>
        <dbReference type="ARBA" id="ARBA00021582"/>
    </source>
</evidence>
<evidence type="ECO:0000313" key="10">
    <source>
        <dbReference type="Proteomes" id="UP000695022"/>
    </source>
</evidence>
<dbReference type="PANTHER" id="PTHR42938:SF22">
    <property type="entry name" value="D-3-PHOSPHOGLYCERATE DEHYDROGENASE"/>
    <property type="match status" value="1"/>
</dbReference>
<dbReference type="Pfam" id="PF00389">
    <property type="entry name" value="2-Hacid_dh"/>
    <property type="match status" value="1"/>
</dbReference>
<keyword evidence="4" id="KW-0007">Acetylation</keyword>
<evidence type="ECO:0000256" key="5">
    <source>
        <dbReference type="ARBA" id="ARBA00023002"/>
    </source>
</evidence>
<comment type="similarity">
    <text evidence="7">Belongs to the D-isomer specific 2-hydroxyacid dehydrogenase family.</text>
</comment>
<evidence type="ECO:0000313" key="11">
    <source>
        <dbReference type="RefSeq" id="XP_014663022.1"/>
    </source>
</evidence>
<comment type="subunit">
    <text evidence="1">Homotetramer.</text>
</comment>
<dbReference type="InterPro" id="IPR036291">
    <property type="entry name" value="NAD(P)-bd_dom_sf"/>
</dbReference>
<dbReference type="SUPFAM" id="SSF51735">
    <property type="entry name" value="NAD(P)-binding Rossmann-fold domains"/>
    <property type="match status" value="1"/>
</dbReference>
<keyword evidence="5 7" id="KW-0560">Oxidoreductase</keyword>
<feature type="domain" description="D-isomer specific 2-hydroxyacid dehydrogenase catalytic" evidence="8">
    <location>
        <begin position="6"/>
        <end position="315"/>
    </location>
</feature>
<dbReference type="PROSITE" id="PS00671">
    <property type="entry name" value="D_2_HYDROXYACID_DH_3"/>
    <property type="match status" value="1"/>
</dbReference>
<dbReference type="SUPFAM" id="SSF52283">
    <property type="entry name" value="Formate/glycerate dehydrogenase catalytic domain-like"/>
    <property type="match status" value="1"/>
</dbReference>
<evidence type="ECO:0000256" key="4">
    <source>
        <dbReference type="ARBA" id="ARBA00022990"/>
    </source>
</evidence>
<protein>
    <recommendedName>
        <fullName evidence="2">D-3-phosphoglycerate dehydrogenase</fullName>
    </recommendedName>
</protein>
<keyword evidence="6" id="KW-0520">NAD</keyword>
<sequence length="317" mass="33667">MHIAKVLITDNIDEICTNSLRSAGIHVDVKVGLTKEQLVADISQYDALVVRSQTKVTADVIQAGKPQLKLVGRAGTGVDNIDLKAASAAGVMVLNTPMGNTMSAAEHTCAMIMACSRNIPQGNEALKAGNWKLRSKLMGNELYEKTIGIIGLGRIGREVATRMQAFGMKTIGYDPLVPPQASKEFGVEGLSLEQIWPQADYLTIHVPLIPQTKNLLCDDVFAKCKPGFRVVNVARGGVVDEDALLRALQSGRCAGAALDVFAEEPPQNAALLQHPRMVATPHLGASTVEGQQRCAAEIAAEVVNASQGKTPNGIVKG</sequence>
<evidence type="ECO:0000256" key="3">
    <source>
        <dbReference type="ARBA" id="ARBA00022553"/>
    </source>
</evidence>
<dbReference type="Gene3D" id="3.40.50.720">
    <property type="entry name" value="NAD(P)-binding Rossmann-like Domain"/>
    <property type="match status" value="2"/>
</dbReference>
<name>A0ABM1DSV1_PRICU</name>
<keyword evidence="3" id="KW-0597">Phosphoprotein</keyword>
<evidence type="ECO:0000256" key="7">
    <source>
        <dbReference type="RuleBase" id="RU003719"/>
    </source>
</evidence>
<accession>A0ABM1DSV1</accession>
<reference evidence="11" key="1">
    <citation type="submission" date="2025-08" db="UniProtKB">
        <authorList>
            <consortium name="RefSeq"/>
        </authorList>
    </citation>
    <scope>IDENTIFICATION</scope>
</reference>
<gene>
    <name evidence="11" type="primary">LOC106805799</name>
</gene>
<evidence type="ECO:0000256" key="1">
    <source>
        <dbReference type="ARBA" id="ARBA00011881"/>
    </source>
</evidence>
<proteinExistence type="inferred from homology"/>
<dbReference type="RefSeq" id="XP_014663022.1">
    <property type="nucleotide sequence ID" value="XM_014807536.1"/>
</dbReference>
<dbReference type="CDD" id="cd12173">
    <property type="entry name" value="PGDH_4"/>
    <property type="match status" value="1"/>
</dbReference>
<evidence type="ECO:0000259" key="8">
    <source>
        <dbReference type="Pfam" id="PF00389"/>
    </source>
</evidence>
<dbReference type="InterPro" id="IPR006140">
    <property type="entry name" value="D-isomer_DH_NAD-bd"/>
</dbReference>
<keyword evidence="10" id="KW-1185">Reference proteome</keyword>
<evidence type="ECO:0000256" key="6">
    <source>
        <dbReference type="ARBA" id="ARBA00023027"/>
    </source>
</evidence>
<organism evidence="10 11">
    <name type="scientific">Priapulus caudatus</name>
    <name type="common">Priapulid worm</name>
    <dbReference type="NCBI Taxonomy" id="37621"/>
    <lineage>
        <taxon>Eukaryota</taxon>
        <taxon>Metazoa</taxon>
        <taxon>Ecdysozoa</taxon>
        <taxon>Scalidophora</taxon>
        <taxon>Priapulida</taxon>
        <taxon>Priapulimorpha</taxon>
        <taxon>Priapulimorphida</taxon>
        <taxon>Priapulidae</taxon>
        <taxon>Priapulus</taxon>
    </lineage>
</organism>
<dbReference type="InterPro" id="IPR006139">
    <property type="entry name" value="D-isomer_2_OHA_DH_cat_dom"/>
</dbReference>
<dbReference type="InterPro" id="IPR029752">
    <property type="entry name" value="D-isomer_DH_CS1"/>
</dbReference>
<dbReference type="Pfam" id="PF02826">
    <property type="entry name" value="2-Hacid_dh_C"/>
    <property type="match status" value="1"/>
</dbReference>
<feature type="domain" description="D-isomer specific 2-hydroxyacid dehydrogenase NAD-binding" evidence="9">
    <location>
        <begin position="110"/>
        <end position="284"/>
    </location>
</feature>
<dbReference type="GeneID" id="106805799"/>